<dbReference type="EMBL" id="VEVO01000008">
    <property type="protein sequence ID" value="KAF0038477.1"/>
    <property type="molecule type" value="Genomic_DNA"/>
</dbReference>
<organism evidence="1 2">
    <name type="scientific">Scophthalmus maximus</name>
    <name type="common">Turbot</name>
    <name type="synonym">Psetta maxima</name>
    <dbReference type="NCBI Taxonomy" id="52904"/>
    <lineage>
        <taxon>Eukaryota</taxon>
        <taxon>Metazoa</taxon>
        <taxon>Chordata</taxon>
        <taxon>Craniata</taxon>
        <taxon>Vertebrata</taxon>
        <taxon>Euteleostomi</taxon>
        <taxon>Actinopterygii</taxon>
        <taxon>Neopterygii</taxon>
        <taxon>Teleostei</taxon>
        <taxon>Neoteleostei</taxon>
        <taxon>Acanthomorphata</taxon>
        <taxon>Carangaria</taxon>
        <taxon>Pleuronectiformes</taxon>
        <taxon>Pleuronectoidei</taxon>
        <taxon>Scophthalmidae</taxon>
        <taxon>Scophthalmus</taxon>
    </lineage>
</organism>
<gene>
    <name evidence="1" type="ORF">F2P81_008961</name>
</gene>
<accession>A0A6A4SXZ7</accession>
<dbReference type="AlphaFoldDB" id="A0A6A4SXZ7"/>
<sequence length="237" mass="27604">MNHTRRPRCRYIRRTELHEPWPCHSVCKWRQGNAYQQMLSLISGERKGHRTGHAVTFREAGGHLKKLEERSDESFMHRKLKITTEYINEGSDEKKATGKERGPGGASLLRVPLPSSLLLAIPLILTPTFPGLVLRSDFLLCHDRASCGFYYFDSCSMMSTFLHPQFILELITSPIWTELREAKTRGQRRRLKKQSVCLRSDPYTCQLELQHVFSQRDSMQHPCLLRLPMEEFSMRDE</sequence>
<evidence type="ECO:0000313" key="2">
    <source>
        <dbReference type="Proteomes" id="UP000438429"/>
    </source>
</evidence>
<name>A0A6A4SXZ7_SCOMX</name>
<proteinExistence type="predicted"/>
<protein>
    <submittedName>
        <fullName evidence="1">Uncharacterized protein</fullName>
    </submittedName>
</protein>
<comment type="caution">
    <text evidence="1">The sequence shown here is derived from an EMBL/GenBank/DDBJ whole genome shotgun (WGS) entry which is preliminary data.</text>
</comment>
<reference evidence="1 2" key="1">
    <citation type="submission" date="2019-06" db="EMBL/GenBank/DDBJ databases">
        <title>Draft genomes of female and male turbot (Scophthalmus maximus).</title>
        <authorList>
            <person name="Xu H."/>
            <person name="Xu X.-W."/>
            <person name="Shao C."/>
            <person name="Chen S."/>
        </authorList>
    </citation>
    <scope>NUCLEOTIDE SEQUENCE [LARGE SCALE GENOMIC DNA]</scope>
    <source>
        <strain evidence="1">Ysfricsl-2016a</strain>
        <tissue evidence="1">Blood</tissue>
    </source>
</reference>
<dbReference type="Proteomes" id="UP000438429">
    <property type="component" value="Unassembled WGS sequence"/>
</dbReference>
<evidence type="ECO:0000313" key="1">
    <source>
        <dbReference type="EMBL" id="KAF0038477.1"/>
    </source>
</evidence>